<comment type="caution">
    <text evidence="2">The sequence shown here is derived from an EMBL/GenBank/DDBJ whole genome shotgun (WGS) entry which is preliminary data.</text>
</comment>
<feature type="region of interest" description="Disordered" evidence="1">
    <location>
        <begin position="55"/>
        <end position="79"/>
    </location>
</feature>
<name>A0A4R6JZG1_9ACTN</name>
<gene>
    <name evidence="2" type="ORF">C8E87_5032</name>
</gene>
<proteinExistence type="predicted"/>
<dbReference type="AlphaFoldDB" id="A0A4R6JZG1"/>
<accession>A0A4R6JZG1</accession>
<dbReference type="Proteomes" id="UP000294901">
    <property type="component" value="Unassembled WGS sequence"/>
</dbReference>
<evidence type="ECO:0000313" key="2">
    <source>
        <dbReference type="EMBL" id="TDO41302.1"/>
    </source>
</evidence>
<sequence>MSPPQRVALTGSPVGVGSGPMGVPQRVALTGPPIVAGSGPMGLLRWIALTRSPIVGGPETGRGSTNLPESAGGMGERVR</sequence>
<reference evidence="2 3" key="1">
    <citation type="submission" date="2019-03" db="EMBL/GenBank/DDBJ databases">
        <title>Sequencing the genomes of 1000 actinobacteria strains.</title>
        <authorList>
            <person name="Klenk H.-P."/>
        </authorList>
    </citation>
    <scope>NUCLEOTIDE SEQUENCE [LARGE SCALE GENOMIC DNA]</scope>
    <source>
        <strain evidence="2 3">DSM 43805</strain>
    </source>
</reference>
<evidence type="ECO:0000256" key="1">
    <source>
        <dbReference type="SAM" id="MobiDB-lite"/>
    </source>
</evidence>
<organism evidence="2 3">
    <name type="scientific">Paractinoplanes brasiliensis</name>
    <dbReference type="NCBI Taxonomy" id="52695"/>
    <lineage>
        <taxon>Bacteria</taxon>
        <taxon>Bacillati</taxon>
        <taxon>Actinomycetota</taxon>
        <taxon>Actinomycetes</taxon>
        <taxon>Micromonosporales</taxon>
        <taxon>Micromonosporaceae</taxon>
        <taxon>Paractinoplanes</taxon>
    </lineage>
</organism>
<evidence type="ECO:0000313" key="3">
    <source>
        <dbReference type="Proteomes" id="UP000294901"/>
    </source>
</evidence>
<keyword evidence="3" id="KW-1185">Reference proteome</keyword>
<protein>
    <submittedName>
        <fullName evidence="2">Uncharacterized protein</fullName>
    </submittedName>
</protein>
<dbReference type="EMBL" id="SNWR01000001">
    <property type="protein sequence ID" value="TDO41302.1"/>
    <property type="molecule type" value="Genomic_DNA"/>
</dbReference>